<proteinExistence type="inferred from homology"/>
<protein>
    <submittedName>
        <fullName evidence="4">SDR family NAD(P)-dependent oxidoreductase</fullName>
    </submittedName>
</protein>
<dbReference type="SUPFAM" id="SSF51735">
    <property type="entry name" value="NAD(P)-binding Rossmann-fold domains"/>
    <property type="match status" value="1"/>
</dbReference>
<comment type="caution">
    <text evidence="4">The sequence shown here is derived from an EMBL/GenBank/DDBJ whole genome shotgun (WGS) entry which is preliminary data.</text>
</comment>
<dbReference type="GO" id="GO:0016020">
    <property type="term" value="C:membrane"/>
    <property type="evidence" value="ECO:0007669"/>
    <property type="project" value="TreeGrafter"/>
</dbReference>
<name>A0A520MG98_9GAMM</name>
<dbReference type="Gene3D" id="3.40.50.720">
    <property type="entry name" value="NAD(P)-binding Rossmann-like Domain"/>
    <property type="match status" value="1"/>
</dbReference>
<dbReference type="PRINTS" id="PR00080">
    <property type="entry name" value="SDRFAMILY"/>
</dbReference>
<dbReference type="AlphaFoldDB" id="A0A520MG98"/>
<dbReference type="Pfam" id="PF00106">
    <property type="entry name" value="adh_short"/>
    <property type="match status" value="1"/>
</dbReference>
<dbReference type="InterPro" id="IPR036291">
    <property type="entry name" value="NAD(P)-bd_dom_sf"/>
</dbReference>
<dbReference type="PRINTS" id="PR00081">
    <property type="entry name" value="GDHRDH"/>
</dbReference>
<dbReference type="PANTHER" id="PTHR44196:SF1">
    <property type="entry name" value="DEHYDROGENASE_REDUCTASE SDR FAMILY MEMBER 7B"/>
    <property type="match status" value="1"/>
</dbReference>
<comment type="similarity">
    <text evidence="1 3">Belongs to the short-chain dehydrogenases/reductases (SDR) family.</text>
</comment>
<dbReference type="InterPro" id="IPR002347">
    <property type="entry name" value="SDR_fam"/>
</dbReference>
<organism evidence="4 5">
    <name type="scientific">SAR86 cluster bacterium</name>
    <dbReference type="NCBI Taxonomy" id="2030880"/>
    <lineage>
        <taxon>Bacteria</taxon>
        <taxon>Pseudomonadati</taxon>
        <taxon>Pseudomonadota</taxon>
        <taxon>Gammaproteobacteria</taxon>
        <taxon>SAR86 cluster</taxon>
    </lineage>
</organism>
<evidence type="ECO:0000313" key="4">
    <source>
        <dbReference type="EMBL" id="RZO20201.1"/>
    </source>
</evidence>
<keyword evidence="2" id="KW-0560">Oxidoreductase</keyword>
<evidence type="ECO:0000256" key="2">
    <source>
        <dbReference type="ARBA" id="ARBA00023002"/>
    </source>
</evidence>
<dbReference type="Proteomes" id="UP000315782">
    <property type="component" value="Unassembled WGS sequence"/>
</dbReference>
<evidence type="ECO:0000256" key="3">
    <source>
        <dbReference type="RuleBase" id="RU000363"/>
    </source>
</evidence>
<accession>A0A520MG98</accession>
<dbReference type="GO" id="GO:0016491">
    <property type="term" value="F:oxidoreductase activity"/>
    <property type="evidence" value="ECO:0007669"/>
    <property type="project" value="UniProtKB-KW"/>
</dbReference>
<dbReference type="PANTHER" id="PTHR44196">
    <property type="entry name" value="DEHYDROGENASE/REDUCTASE SDR FAMILY MEMBER 7B"/>
    <property type="match status" value="1"/>
</dbReference>
<gene>
    <name evidence="4" type="ORF">EVA96_03000</name>
</gene>
<reference evidence="4 5" key="1">
    <citation type="submission" date="2019-02" db="EMBL/GenBank/DDBJ databases">
        <title>Prokaryotic population dynamics and viral predation in marine succession experiment using metagenomics: the confinement effect.</title>
        <authorList>
            <person name="Haro-Moreno J.M."/>
            <person name="Rodriguez-Valera F."/>
            <person name="Lopez-Perez M."/>
        </authorList>
    </citation>
    <scope>NUCLEOTIDE SEQUENCE [LARGE SCALE GENOMIC DNA]</scope>
    <source>
        <strain evidence="4">MED-G163</strain>
    </source>
</reference>
<dbReference type="EMBL" id="SHBI01000021">
    <property type="protein sequence ID" value="RZO20201.1"/>
    <property type="molecule type" value="Genomic_DNA"/>
</dbReference>
<dbReference type="CDD" id="cd05233">
    <property type="entry name" value="SDR_c"/>
    <property type="match status" value="1"/>
</dbReference>
<evidence type="ECO:0000256" key="1">
    <source>
        <dbReference type="ARBA" id="ARBA00006484"/>
    </source>
</evidence>
<sequence>MKRALITGSSSGIGFAYAKLLSQKGWHLDLISQNQERSQNALDELAYINCNSHICDLSSAESLMNVINNIPLPDLIVANAGIGITGSVGKNNRDNIADASYLMFGGVIELIEYYLPQMKIRNSGRVVIISSIGALIPMPKSSIYAAVKSGVYAYGRSLNNELKGNNVSVTVSLPGYVKTNIHKRAGLEHLTKKIPNWMWVSAEQVVKETESASIKGSSKIIPGLLYRFTSIFFDLWITQYVWKIMNGRK</sequence>
<evidence type="ECO:0000313" key="5">
    <source>
        <dbReference type="Proteomes" id="UP000315782"/>
    </source>
</evidence>